<accession>A0ABQ8NPC9</accession>
<keyword evidence="2" id="KW-1185">Reference proteome</keyword>
<comment type="caution">
    <text evidence="1">The sequence shown here is derived from an EMBL/GenBank/DDBJ whole genome shotgun (WGS) entry which is preliminary data.</text>
</comment>
<sequence length="97" mass="10326">MNDDGNSPLVRRIMNGDLMAPGGAGKNALHSAAKPGNATAVRLIISRIENRIPLGTSQEPHINVGDDDGWKSLCWAASGTREDDSSHGVRSEEHDPI</sequence>
<reference evidence="1" key="1">
    <citation type="submission" date="2021-01" db="EMBL/GenBank/DDBJ databases">
        <title>Deciphering the adaptive evolutionary patterns associated with biogeogrpahic diversity in the finger millet blast pathogen Magnaporthe oryzae in Eastern Africa.</title>
        <authorList>
            <person name="Onyema G."/>
            <person name="Shittu T.A."/>
            <person name="Dodsworth S."/>
            <person name="Devilliers S."/>
            <person name="Muthumeenakshi S."/>
            <person name="Sreenivasaprasad S."/>
        </authorList>
    </citation>
    <scope>NUCLEOTIDE SEQUENCE</scope>
    <source>
        <strain evidence="1">D15/s37</strain>
    </source>
</reference>
<evidence type="ECO:0000313" key="2">
    <source>
        <dbReference type="Proteomes" id="UP001059893"/>
    </source>
</evidence>
<protein>
    <recommendedName>
        <fullName evidence="3">Ankyrin</fullName>
    </recommendedName>
</protein>
<dbReference type="Proteomes" id="UP001059893">
    <property type="component" value="Unassembled WGS sequence"/>
</dbReference>
<name>A0ABQ8NPC9_PYRGI</name>
<evidence type="ECO:0000313" key="1">
    <source>
        <dbReference type="EMBL" id="KAI6300161.1"/>
    </source>
</evidence>
<proteinExistence type="predicted"/>
<evidence type="ECO:0008006" key="3">
    <source>
        <dbReference type="Google" id="ProtNLM"/>
    </source>
</evidence>
<dbReference type="Gene3D" id="1.25.40.20">
    <property type="entry name" value="Ankyrin repeat-containing domain"/>
    <property type="match status" value="1"/>
</dbReference>
<dbReference type="InterPro" id="IPR036770">
    <property type="entry name" value="Ankyrin_rpt-contain_sf"/>
</dbReference>
<dbReference type="EMBL" id="JABSND010000056">
    <property type="protein sequence ID" value="KAI6300161.1"/>
    <property type="molecule type" value="Genomic_DNA"/>
</dbReference>
<gene>
    <name evidence="1" type="ORF">MCOR33_004054</name>
</gene>
<organism evidence="1 2">
    <name type="scientific">Pyricularia grisea</name>
    <name type="common">Crabgrass-specific blast fungus</name>
    <name type="synonym">Magnaporthe grisea</name>
    <dbReference type="NCBI Taxonomy" id="148305"/>
    <lineage>
        <taxon>Eukaryota</taxon>
        <taxon>Fungi</taxon>
        <taxon>Dikarya</taxon>
        <taxon>Ascomycota</taxon>
        <taxon>Pezizomycotina</taxon>
        <taxon>Sordariomycetes</taxon>
        <taxon>Sordariomycetidae</taxon>
        <taxon>Magnaporthales</taxon>
        <taxon>Pyriculariaceae</taxon>
        <taxon>Pyricularia</taxon>
    </lineage>
</organism>
<dbReference type="SUPFAM" id="SSF48403">
    <property type="entry name" value="Ankyrin repeat"/>
    <property type="match status" value="1"/>
</dbReference>